<dbReference type="EC" id="3.2.1.4" evidence="8"/>
<dbReference type="PROSITE" id="PS00592">
    <property type="entry name" value="GH9_2"/>
    <property type="match status" value="1"/>
</dbReference>
<dbReference type="InterPro" id="IPR014756">
    <property type="entry name" value="Ig_E-set"/>
</dbReference>
<dbReference type="CDD" id="cd02850">
    <property type="entry name" value="E_set_Cellulase_N"/>
    <property type="match status" value="1"/>
</dbReference>
<dbReference type="Gene3D" id="2.60.40.10">
    <property type="entry name" value="Immunoglobulins"/>
    <property type="match status" value="1"/>
</dbReference>
<evidence type="ECO:0000256" key="7">
    <source>
        <dbReference type="PROSITE-ProRule" id="PRU10060"/>
    </source>
</evidence>
<comment type="similarity">
    <text evidence="1 6 8">Belongs to the glycosyl hydrolase 9 (cellulase E) family.</text>
</comment>
<gene>
    <name evidence="11" type="ORF">J2I48_10475</name>
</gene>
<name>A0A939JZY4_9BACT</name>
<dbReference type="InterPro" id="IPR008928">
    <property type="entry name" value="6-hairpin_glycosidase_sf"/>
</dbReference>
<dbReference type="EMBL" id="JAFMYU010000006">
    <property type="protein sequence ID" value="MBO0931421.1"/>
    <property type="molecule type" value="Genomic_DNA"/>
</dbReference>
<feature type="domain" description="Cellulase Ig-like" evidence="10">
    <location>
        <begin position="42"/>
        <end position="125"/>
    </location>
</feature>
<comment type="caution">
    <text evidence="11">The sequence shown here is derived from an EMBL/GenBank/DDBJ whole genome shotgun (WGS) entry which is preliminary data.</text>
</comment>
<feature type="active site" evidence="7">
    <location>
        <position position="583"/>
    </location>
</feature>
<comment type="catalytic activity">
    <reaction evidence="8">
        <text>Endohydrolysis of (1-&gt;4)-beta-D-glucosidic linkages in cellulose, lichenin and cereal beta-D-glucans.</text>
        <dbReference type="EC" id="3.2.1.4"/>
    </reaction>
</comment>
<accession>A0A939JZY4</accession>
<dbReference type="GO" id="GO:0030245">
    <property type="term" value="P:cellulose catabolic process"/>
    <property type="evidence" value="ECO:0007669"/>
    <property type="project" value="UniProtKB-KW"/>
</dbReference>
<keyword evidence="8" id="KW-0136">Cellulose degradation</keyword>
<feature type="active site" evidence="7">
    <location>
        <position position="574"/>
    </location>
</feature>
<dbReference type="RefSeq" id="WP_207335379.1">
    <property type="nucleotide sequence ID" value="NZ_JAFMYU010000006.1"/>
</dbReference>
<evidence type="ECO:0000256" key="4">
    <source>
        <dbReference type="ARBA" id="ARBA00023295"/>
    </source>
</evidence>
<dbReference type="SUPFAM" id="SSF81296">
    <property type="entry name" value="E set domains"/>
    <property type="match status" value="1"/>
</dbReference>
<dbReference type="Gene3D" id="1.50.10.10">
    <property type="match status" value="1"/>
</dbReference>
<evidence type="ECO:0000256" key="3">
    <source>
        <dbReference type="ARBA" id="ARBA00023277"/>
    </source>
</evidence>
<dbReference type="SUPFAM" id="SSF48208">
    <property type="entry name" value="Six-hairpin glycosidases"/>
    <property type="match status" value="1"/>
</dbReference>
<dbReference type="InterPro" id="IPR004197">
    <property type="entry name" value="Cellulase_Ig-like"/>
</dbReference>
<dbReference type="InterPro" id="IPR012341">
    <property type="entry name" value="6hp_glycosidase-like_sf"/>
</dbReference>
<keyword evidence="2 6" id="KW-0378">Hydrolase</keyword>
<protein>
    <recommendedName>
        <fullName evidence="8">Endoglucanase</fullName>
        <ecNumber evidence="8">3.2.1.4</ecNumber>
    </recommendedName>
</protein>
<dbReference type="InterPro" id="IPR018221">
    <property type="entry name" value="Glyco_hydro_9_His_AS"/>
</dbReference>
<evidence type="ECO:0000256" key="1">
    <source>
        <dbReference type="ARBA" id="ARBA00007072"/>
    </source>
</evidence>
<dbReference type="InterPro" id="IPR001701">
    <property type="entry name" value="Glyco_hydro_9"/>
</dbReference>
<evidence type="ECO:0000256" key="2">
    <source>
        <dbReference type="ARBA" id="ARBA00022801"/>
    </source>
</evidence>
<proteinExistence type="inferred from homology"/>
<dbReference type="PROSITE" id="PS00698">
    <property type="entry name" value="GH9_3"/>
    <property type="match status" value="1"/>
</dbReference>
<dbReference type="InterPro" id="IPR013783">
    <property type="entry name" value="Ig-like_fold"/>
</dbReference>
<dbReference type="Pfam" id="PF02927">
    <property type="entry name" value="CelD_N"/>
    <property type="match status" value="1"/>
</dbReference>
<evidence type="ECO:0000259" key="9">
    <source>
        <dbReference type="Pfam" id="PF00759"/>
    </source>
</evidence>
<feature type="domain" description="Glycoside hydrolase family 9" evidence="9">
    <location>
        <begin position="142"/>
        <end position="595"/>
    </location>
</feature>
<evidence type="ECO:0000313" key="12">
    <source>
        <dbReference type="Proteomes" id="UP000664795"/>
    </source>
</evidence>
<evidence type="ECO:0000313" key="11">
    <source>
        <dbReference type="EMBL" id="MBO0931421.1"/>
    </source>
</evidence>
<keyword evidence="5 6" id="KW-0624">Polysaccharide degradation</keyword>
<dbReference type="GO" id="GO:0008810">
    <property type="term" value="F:cellulase activity"/>
    <property type="evidence" value="ECO:0007669"/>
    <property type="project" value="UniProtKB-EC"/>
</dbReference>
<dbReference type="PANTHER" id="PTHR22298">
    <property type="entry name" value="ENDO-1,4-BETA-GLUCANASE"/>
    <property type="match status" value="1"/>
</dbReference>
<dbReference type="InterPro" id="IPR033126">
    <property type="entry name" value="Glyco_hydro_9_Asp/Glu_AS"/>
</dbReference>
<sequence length="608" mass="66286">MTRLSWPSAAVGNAHSNRLLSIGFCWLIFLLALQAAGQPTVEVIRLNQIGFYPDAAKVAIVVGEPGSNTTAQPFQVLTTSGKKVVFSGTLSPARPNAFSGKLARTADFSALHNPGTFVINIPGLGQSYPFAIRAAVHRDMAVGALKGFYFQRASVALPESYAGRWHRPAGHPDNHIFIHPSAASATRPAGTTISSPRGWYDAGDYNKYIVNSGISMGTLLSLYEDYPDFCNSLITNIPESNNSLPDLLDESLWNLRWMLTMQDPTDGGVYHKLTNAKFDGMVMPDKATKERYVVQKSVTATLDFAAVMAQAARIFRQFPRELPGLADSCQTAAVRAWGWAKQNPNALYVQDDMNKAFDPDVSTGTYGDRNASDEWIWAAGELYLTTRDDAYYTAVNLFPDDKTPLPSWPQVRTLAYYSLARLADQLTPRAQQDAVNVKTRIIQEADKLKQHVDNQAFQTPMGKTASDYIWGSSSVAANQGIALLQAYRLTNDKSYLAAALANLDYLLGRNAVGYSFVTGFGHKTPMHPHHRPSIADGVEAPVPGLLSGGTNANAARQDNCSGYTTTVADEVYLDADCSYASNEIAINWNAPLVYFVAAIEALEAKTAR</sequence>
<dbReference type="Proteomes" id="UP000664795">
    <property type="component" value="Unassembled WGS sequence"/>
</dbReference>
<evidence type="ECO:0000256" key="8">
    <source>
        <dbReference type="RuleBase" id="RU361166"/>
    </source>
</evidence>
<reference evidence="11 12" key="1">
    <citation type="submission" date="2021-03" db="EMBL/GenBank/DDBJ databases">
        <title>Fibrella sp. HMF5036 genome sequencing and assembly.</title>
        <authorList>
            <person name="Kang H."/>
            <person name="Kim H."/>
            <person name="Bae S."/>
            <person name="Joh K."/>
        </authorList>
    </citation>
    <scope>NUCLEOTIDE SEQUENCE [LARGE SCALE GENOMIC DNA]</scope>
    <source>
        <strain evidence="11 12">HMF5036</strain>
    </source>
</reference>
<dbReference type="AlphaFoldDB" id="A0A939JZY4"/>
<dbReference type="Pfam" id="PF00759">
    <property type="entry name" value="Glyco_hydro_9"/>
    <property type="match status" value="1"/>
</dbReference>
<keyword evidence="4 6" id="KW-0326">Glycosidase</keyword>
<organism evidence="11 12">
    <name type="scientific">Fibrella aquatilis</name>
    <dbReference type="NCBI Taxonomy" id="2817059"/>
    <lineage>
        <taxon>Bacteria</taxon>
        <taxon>Pseudomonadati</taxon>
        <taxon>Bacteroidota</taxon>
        <taxon>Cytophagia</taxon>
        <taxon>Cytophagales</taxon>
        <taxon>Spirosomataceae</taxon>
        <taxon>Fibrella</taxon>
    </lineage>
</organism>
<evidence type="ECO:0000259" key="10">
    <source>
        <dbReference type="Pfam" id="PF02927"/>
    </source>
</evidence>
<feature type="active site" evidence="6">
    <location>
        <position position="529"/>
    </location>
</feature>
<evidence type="ECO:0000256" key="6">
    <source>
        <dbReference type="PROSITE-ProRule" id="PRU10059"/>
    </source>
</evidence>
<keyword evidence="3 6" id="KW-0119">Carbohydrate metabolism</keyword>
<evidence type="ECO:0000256" key="5">
    <source>
        <dbReference type="ARBA" id="ARBA00023326"/>
    </source>
</evidence>
<keyword evidence="12" id="KW-1185">Reference proteome</keyword>